<sequence>MEIVIVAAIVVVALGAFATFTIADLLPPDVAAKAEEHGRFAGLANEIAREPSPSVALVGGATARCDRAQQRRQIRTLSRTDAPGRRVLRRLAR</sequence>
<protein>
    <submittedName>
        <fullName evidence="1">Uncharacterized protein</fullName>
    </submittedName>
</protein>
<evidence type="ECO:0000313" key="2">
    <source>
        <dbReference type="Proteomes" id="UP000054717"/>
    </source>
</evidence>
<organism evidence="1 2">
    <name type="scientific">Caballeronia telluris</name>
    <dbReference type="NCBI Taxonomy" id="326475"/>
    <lineage>
        <taxon>Bacteria</taxon>
        <taxon>Pseudomonadati</taxon>
        <taxon>Pseudomonadota</taxon>
        <taxon>Betaproteobacteria</taxon>
        <taxon>Burkholderiales</taxon>
        <taxon>Burkholderiaceae</taxon>
        <taxon>Caballeronia</taxon>
    </lineage>
</organism>
<gene>
    <name evidence="1" type="ORF">AWB66_01681</name>
</gene>
<keyword evidence="2" id="KW-1185">Reference proteome</keyword>
<dbReference type="EMBL" id="FCNZ02000005">
    <property type="protein sequence ID" value="SAL28553.1"/>
    <property type="molecule type" value="Genomic_DNA"/>
</dbReference>
<dbReference type="Proteomes" id="UP000054717">
    <property type="component" value="Unassembled WGS sequence"/>
</dbReference>
<reference evidence="1" key="1">
    <citation type="submission" date="2016-01" db="EMBL/GenBank/DDBJ databases">
        <authorList>
            <person name="Peeters Charlotte."/>
        </authorList>
    </citation>
    <scope>NUCLEOTIDE SEQUENCE</scope>
    <source>
        <strain evidence="1">LMG 22936</strain>
    </source>
</reference>
<dbReference type="AlphaFoldDB" id="A0A158G9J6"/>
<evidence type="ECO:0000313" key="1">
    <source>
        <dbReference type="EMBL" id="SAL28553.1"/>
    </source>
</evidence>
<name>A0A158G9J6_9BURK</name>
<comment type="caution">
    <text evidence="1">The sequence shown here is derived from an EMBL/GenBank/DDBJ whole genome shotgun (WGS) entry which is preliminary data.</text>
</comment>
<proteinExistence type="predicted"/>
<accession>A0A158G9J6</accession>